<accession>A0A9D4T241</accession>
<name>A0A9D4T241_RHISA</name>
<comment type="caution">
    <text evidence="2">The sequence shown here is derived from an EMBL/GenBank/DDBJ whole genome shotgun (WGS) entry which is preliminary data.</text>
</comment>
<proteinExistence type="predicted"/>
<dbReference type="Proteomes" id="UP000821837">
    <property type="component" value="Unassembled WGS sequence"/>
</dbReference>
<sequence length="353" mass="38543">MVRIPLVNNTFTLSVANSTHAQAYLCITSLTVSGKTFTVHLYAPPPDDALAAYSTTPSTTSRTKTSLTTSRQAILPSLLWVVVSWASPLTYWSPSWTLSCRRGSSTTVPSFASFGSATKWKPASIAVRPATGPMCAPSRGRNGAIVAPLLTPHRPKDRCPLAPSDASSATGITPHTAPTANTATCSALNVRRPWYLTLAPRHLVRPQQPRDLPSKLQVLPHHFHPQVGSLPFRPSHQRYLKAHISPCIRHGPVAPPARPRSHMSLHFSKKTPPTAAYCSKRSNCGSEDPDYFPLAQLQDFEEKLESAITVLSFLPSPIHSFSDMDIRTLKDVLASAADPTPPFNFLTFLKRSR</sequence>
<organism evidence="2 3">
    <name type="scientific">Rhipicephalus sanguineus</name>
    <name type="common">Brown dog tick</name>
    <name type="synonym">Ixodes sanguineus</name>
    <dbReference type="NCBI Taxonomy" id="34632"/>
    <lineage>
        <taxon>Eukaryota</taxon>
        <taxon>Metazoa</taxon>
        <taxon>Ecdysozoa</taxon>
        <taxon>Arthropoda</taxon>
        <taxon>Chelicerata</taxon>
        <taxon>Arachnida</taxon>
        <taxon>Acari</taxon>
        <taxon>Parasitiformes</taxon>
        <taxon>Ixodida</taxon>
        <taxon>Ixodoidea</taxon>
        <taxon>Ixodidae</taxon>
        <taxon>Rhipicephalinae</taxon>
        <taxon>Rhipicephalus</taxon>
        <taxon>Rhipicephalus</taxon>
    </lineage>
</organism>
<evidence type="ECO:0000313" key="2">
    <source>
        <dbReference type="EMBL" id="KAH7968670.1"/>
    </source>
</evidence>
<dbReference type="EMBL" id="JABSTV010001248">
    <property type="protein sequence ID" value="KAH7968670.1"/>
    <property type="molecule type" value="Genomic_DNA"/>
</dbReference>
<protein>
    <submittedName>
        <fullName evidence="2">Uncharacterized protein</fullName>
    </submittedName>
</protein>
<dbReference type="AlphaFoldDB" id="A0A9D4T241"/>
<evidence type="ECO:0000313" key="3">
    <source>
        <dbReference type="Proteomes" id="UP000821837"/>
    </source>
</evidence>
<reference evidence="2" key="1">
    <citation type="journal article" date="2020" name="Cell">
        <title>Large-Scale Comparative Analyses of Tick Genomes Elucidate Their Genetic Diversity and Vector Capacities.</title>
        <authorList>
            <consortium name="Tick Genome and Microbiome Consortium (TIGMIC)"/>
            <person name="Jia N."/>
            <person name="Wang J."/>
            <person name="Shi W."/>
            <person name="Du L."/>
            <person name="Sun Y."/>
            <person name="Zhan W."/>
            <person name="Jiang J.F."/>
            <person name="Wang Q."/>
            <person name="Zhang B."/>
            <person name="Ji P."/>
            <person name="Bell-Sakyi L."/>
            <person name="Cui X.M."/>
            <person name="Yuan T.T."/>
            <person name="Jiang B.G."/>
            <person name="Yang W.F."/>
            <person name="Lam T.T."/>
            <person name="Chang Q.C."/>
            <person name="Ding S.J."/>
            <person name="Wang X.J."/>
            <person name="Zhu J.G."/>
            <person name="Ruan X.D."/>
            <person name="Zhao L."/>
            <person name="Wei J.T."/>
            <person name="Ye R.Z."/>
            <person name="Que T.C."/>
            <person name="Du C.H."/>
            <person name="Zhou Y.H."/>
            <person name="Cheng J.X."/>
            <person name="Dai P.F."/>
            <person name="Guo W.B."/>
            <person name="Han X.H."/>
            <person name="Huang E.J."/>
            <person name="Li L.F."/>
            <person name="Wei W."/>
            <person name="Gao Y.C."/>
            <person name="Liu J.Z."/>
            <person name="Shao H.Z."/>
            <person name="Wang X."/>
            <person name="Wang C.C."/>
            <person name="Yang T.C."/>
            <person name="Huo Q.B."/>
            <person name="Li W."/>
            <person name="Chen H.Y."/>
            <person name="Chen S.E."/>
            <person name="Zhou L.G."/>
            <person name="Ni X.B."/>
            <person name="Tian J.H."/>
            <person name="Sheng Y."/>
            <person name="Liu T."/>
            <person name="Pan Y.S."/>
            <person name="Xia L.Y."/>
            <person name="Li J."/>
            <person name="Zhao F."/>
            <person name="Cao W.C."/>
        </authorList>
    </citation>
    <scope>NUCLEOTIDE SEQUENCE</scope>
    <source>
        <strain evidence="2">Rsan-2018</strain>
    </source>
</reference>
<reference evidence="2" key="2">
    <citation type="submission" date="2021-09" db="EMBL/GenBank/DDBJ databases">
        <authorList>
            <person name="Jia N."/>
            <person name="Wang J."/>
            <person name="Shi W."/>
            <person name="Du L."/>
            <person name="Sun Y."/>
            <person name="Zhan W."/>
            <person name="Jiang J."/>
            <person name="Wang Q."/>
            <person name="Zhang B."/>
            <person name="Ji P."/>
            <person name="Sakyi L.B."/>
            <person name="Cui X."/>
            <person name="Yuan T."/>
            <person name="Jiang B."/>
            <person name="Yang W."/>
            <person name="Lam T.T.-Y."/>
            <person name="Chang Q."/>
            <person name="Ding S."/>
            <person name="Wang X."/>
            <person name="Zhu J."/>
            <person name="Ruan X."/>
            <person name="Zhao L."/>
            <person name="Wei J."/>
            <person name="Que T."/>
            <person name="Du C."/>
            <person name="Cheng J."/>
            <person name="Dai P."/>
            <person name="Han X."/>
            <person name="Huang E."/>
            <person name="Gao Y."/>
            <person name="Liu J."/>
            <person name="Shao H."/>
            <person name="Ye R."/>
            <person name="Li L."/>
            <person name="Wei W."/>
            <person name="Wang X."/>
            <person name="Wang C."/>
            <person name="Huo Q."/>
            <person name="Li W."/>
            <person name="Guo W."/>
            <person name="Chen H."/>
            <person name="Chen S."/>
            <person name="Zhou L."/>
            <person name="Zhou L."/>
            <person name="Ni X."/>
            <person name="Tian J."/>
            <person name="Zhou Y."/>
            <person name="Sheng Y."/>
            <person name="Liu T."/>
            <person name="Pan Y."/>
            <person name="Xia L."/>
            <person name="Li J."/>
            <person name="Zhao F."/>
            <person name="Cao W."/>
        </authorList>
    </citation>
    <scope>NUCLEOTIDE SEQUENCE</scope>
    <source>
        <strain evidence="2">Rsan-2018</strain>
        <tissue evidence="2">Larvae</tissue>
    </source>
</reference>
<evidence type="ECO:0000256" key="1">
    <source>
        <dbReference type="SAM" id="MobiDB-lite"/>
    </source>
</evidence>
<feature type="region of interest" description="Disordered" evidence="1">
    <location>
        <begin position="159"/>
        <end position="178"/>
    </location>
</feature>
<keyword evidence="3" id="KW-1185">Reference proteome</keyword>
<gene>
    <name evidence="2" type="ORF">HPB52_010613</name>
</gene>